<dbReference type="AlphaFoldDB" id="A0AAD4KEH3"/>
<evidence type="ECO:0000256" key="1">
    <source>
        <dbReference type="SAM" id="MobiDB-lite"/>
    </source>
</evidence>
<dbReference type="RefSeq" id="XP_046065556.1">
    <property type="nucleotide sequence ID" value="XM_046214675.1"/>
</dbReference>
<comment type="caution">
    <text evidence="2">The sequence shown here is derived from an EMBL/GenBank/DDBJ whole genome shotgun (WGS) entry which is preliminary data.</text>
</comment>
<protein>
    <submittedName>
        <fullName evidence="2">Uncharacterized protein</fullName>
    </submittedName>
</protein>
<accession>A0AAD4KEH3</accession>
<dbReference type="Proteomes" id="UP001201262">
    <property type="component" value="Unassembled WGS sequence"/>
</dbReference>
<reference evidence="2" key="1">
    <citation type="submission" date="2021-12" db="EMBL/GenBank/DDBJ databases">
        <title>Convergent genome expansion in fungi linked to evolution of root-endophyte symbiosis.</title>
        <authorList>
            <consortium name="DOE Joint Genome Institute"/>
            <person name="Ke Y.-H."/>
            <person name="Bonito G."/>
            <person name="Liao H.-L."/>
            <person name="Looney B."/>
            <person name="Rojas-Flechas A."/>
            <person name="Nash J."/>
            <person name="Hameed K."/>
            <person name="Schadt C."/>
            <person name="Martin F."/>
            <person name="Crous P.W."/>
            <person name="Miettinen O."/>
            <person name="Magnuson J.K."/>
            <person name="Labbe J."/>
            <person name="Jacobson D."/>
            <person name="Doktycz M.J."/>
            <person name="Veneault-Fourrey C."/>
            <person name="Kuo A."/>
            <person name="Mondo S."/>
            <person name="Calhoun S."/>
            <person name="Riley R."/>
            <person name="Ohm R."/>
            <person name="LaButti K."/>
            <person name="Andreopoulos B."/>
            <person name="Pangilinan J."/>
            <person name="Nolan M."/>
            <person name="Tritt A."/>
            <person name="Clum A."/>
            <person name="Lipzen A."/>
            <person name="Daum C."/>
            <person name="Barry K."/>
            <person name="Grigoriev I.V."/>
            <person name="Vilgalys R."/>
        </authorList>
    </citation>
    <scope>NUCLEOTIDE SEQUENCE</scope>
    <source>
        <strain evidence="2">PMI_201</strain>
    </source>
</reference>
<dbReference type="EMBL" id="JAJTJA010000016">
    <property type="protein sequence ID" value="KAH8689130.1"/>
    <property type="molecule type" value="Genomic_DNA"/>
</dbReference>
<name>A0AAD4KEH3_9EURO</name>
<organism evidence="2 3">
    <name type="scientific">Talaromyces proteolyticus</name>
    <dbReference type="NCBI Taxonomy" id="1131652"/>
    <lineage>
        <taxon>Eukaryota</taxon>
        <taxon>Fungi</taxon>
        <taxon>Dikarya</taxon>
        <taxon>Ascomycota</taxon>
        <taxon>Pezizomycotina</taxon>
        <taxon>Eurotiomycetes</taxon>
        <taxon>Eurotiomycetidae</taxon>
        <taxon>Eurotiales</taxon>
        <taxon>Trichocomaceae</taxon>
        <taxon>Talaromyces</taxon>
        <taxon>Talaromyces sect. Bacilispori</taxon>
    </lineage>
</organism>
<evidence type="ECO:0000313" key="3">
    <source>
        <dbReference type="Proteomes" id="UP001201262"/>
    </source>
</evidence>
<gene>
    <name evidence="2" type="ORF">BGW36DRAFT_365661</name>
</gene>
<dbReference type="GeneID" id="70244962"/>
<sequence>MTLPTLSVSTSMSTSTQSTVTASTTATPAIPCSPTDRGHLGNYVSRIKTPSIIFWTECFTDYPNGGPGVLWDMKNVPDLLVLATQTFDGRMDECVVYNAGLPPTPSPIPCNAVVYNWESTGSNCWLKNDIPEQNCVYE</sequence>
<proteinExistence type="predicted"/>
<evidence type="ECO:0000313" key="2">
    <source>
        <dbReference type="EMBL" id="KAH8689130.1"/>
    </source>
</evidence>
<feature type="compositionally biased region" description="Low complexity" evidence="1">
    <location>
        <begin position="1"/>
        <end position="28"/>
    </location>
</feature>
<feature type="region of interest" description="Disordered" evidence="1">
    <location>
        <begin position="1"/>
        <end position="33"/>
    </location>
</feature>
<keyword evidence="3" id="KW-1185">Reference proteome</keyword>